<dbReference type="EMBL" id="DRYK01000066">
    <property type="protein sequence ID" value="HHP68226.1"/>
    <property type="molecule type" value="Genomic_DNA"/>
</dbReference>
<dbReference type="PIRSF" id="PIRSF004884">
    <property type="entry name" value="Sugar_kin_arch"/>
    <property type="match status" value="1"/>
</dbReference>
<keyword evidence="2" id="KW-0328">Glycosyltransferase</keyword>
<accession>A0A7J3XZX6</accession>
<comment type="caution">
    <text evidence="5">The sequence shown here is derived from an EMBL/GenBank/DDBJ whole genome shotgun (WGS) entry which is preliminary data.</text>
</comment>
<evidence type="ECO:0000256" key="1">
    <source>
        <dbReference type="ARBA" id="ARBA00022679"/>
    </source>
</evidence>
<dbReference type="AlphaFoldDB" id="A0A7J3XZX6"/>
<dbReference type="Pfam" id="PF00288">
    <property type="entry name" value="GHMP_kinases_N"/>
    <property type="match status" value="1"/>
</dbReference>
<comment type="catalytic activity">
    <reaction evidence="2">
        <text>5-phospho-alpha-D-ribose 1-diphosphate + 4-hydroxybenzoate + H(+) = 4-(beta-D-ribofuranosyl)phenol 5'-phosphate + CO2 + diphosphate</text>
        <dbReference type="Rhea" id="RHEA:48556"/>
        <dbReference type="ChEBI" id="CHEBI:15378"/>
        <dbReference type="ChEBI" id="CHEBI:16526"/>
        <dbReference type="ChEBI" id="CHEBI:17879"/>
        <dbReference type="ChEBI" id="CHEBI:33019"/>
        <dbReference type="ChEBI" id="CHEBI:58017"/>
        <dbReference type="ChEBI" id="CHEBI:82767"/>
        <dbReference type="EC" id="2.4.2.54"/>
    </reaction>
</comment>
<dbReference type="EC" id="2.4.2.54" evidence="2"/>
<dbReference type="Pfam" id="PF08544">
    <property type="entry name" value="GHMP_kinases_C"/>
    <property type="match status" value="1"/>
</dbReference>
<organism evidence="5">
    <name type="scientific">Thermogladius calderae</name>
    <dbReference type="NCBI Taxonomy" id="1200300"/>
    <lineage>
        <taxon>Archaea</taxon>
        <taxon>Thermoproteota</taxon>
        <taxon>Thermoprotei</taxon>
        <taxon>Desulfurococcales</taxon>
        <taxon>Desulfurococcaceae</taxon>
        <taxon>Thermogladius</taxon>
    </lineage>
</organism>
<evidence type="ECO:0000259" key="4">
    <source>
        <dbReference type="Pfam" id="PF08544"/>
    </source>
</evidence>
<dbReference type="GO" id="GO:0043793">
    <property type="term" value="F:beta-ribofuranosylaminobenzene 5'-phosphate synthase activity"/>
    <property type="evidence" value="ECO:0007669"/>
    <property type="project" value="UniProtKB-EC"/>
</dbReference>
<comment type="function">
    <text evidence="2">Catalyzes the condensation of 4-aminobenzoate (pABA) with 5-phospho-alpha-D-ribose 1-diphosphate (PRPP) to produce beta-ribofuranosylaminobenzene 5'-phosphate (beta-RFA-P).</text>
</comment>
<dbReference type="PANTHER" id="PTHR20861:SF6">
    <property type="entry name" value="BETA-RIBOFURANOSYLPHENOL 5'-PHOSPHATE SYNTHASE"/>
    <property type="match status" value="1"/>
</dbReference>
<dbReference type="InterPro" id="IPR006204">
    <property type="entry name" value="GHMP_kinase_N_dom"/>
</dbReference>
<evidence type="ECO:0000313" key="5">
    <source>
        <dbReference type="EMBL" id="HHP68226.1"/>
    </source>
</evidence>
<keyword evidence="1 2" id="KW-0808">Transferase</keyword>
<name>A0A7J3XZX6_9CREN</name>
<gene>
    <name evidence="5" type="ORF">ENM60_05530</name>
</gene>
<comment type="similarity">
    <text evidence="2">Belongs to the beta-RFA-P synthase family.</text>
</comment>
<dbReference type="InterPro" id="IPR004422">
    <property type="entry name" value="RFAP_synthase"/>
</dbReference>
<dbReference type="InterPro" id="IPR013750">
    <property type="entry name" value="GHMP_kinase_C_dom"/>
</dbReference>
<feature type="domain" description="GHMP kinase N-terminal" evidence="3">
    <location>
        <begin position="67"/>
        <end position="139"/>
    </location>
</feature>
<dbReference type="UniPathway" id="UPA00065"/>
<proteinExistence type="inferred from homology"/>
<evidence type="ECO:0000259" key="3">
    <source>
        <dbReference type="Pfam" id="PF00288"/>
    </source>
</evidence>
<dbReference type="GO" id="GO:0005524">
    <property type="term" value="F:ATP binding"/>
    <property type="evidence" value="ECO:0007669"/>
    <property type="project" value="UniProtKB-UniRule"/>
</dbReference>
<evidence type="ECO:0000256" key="2">
    <source>
        <dbReference type="PIRNR" id="PIRNR004884"/>
    </source>
</evidence>
<dbReference type="SUPFAM" id="SSF54211">
    <property type="entry name" value="Ribosomal protein S5 domain 2-like"/>
    <property type="match status" value="1"/>
</dbReference>
<protein>
    <recommendedName>
        <fullName evidence="2">Beta-ribofuranosylaminobenzene 5'-phosphate synthase</fullName>
        <shortName evidence="2">Beta-RFA-P synthase</shortName>
        <ecNumber evidence="2">2.4.2.54</ecNumber>
    </recommendedName>
</protein>
<feature type="domain" description="GHMP kinase C-terminal" evidence="4">
    <location>
        <begin position="208"/>
        <end position="290"/>
    </location>
</feature>
<comment type="pathway">
    <text evidence="2">Cofactor biosynthesis; 5,6,7,8-tetrahydromethanopterin biosynthesis.</text>
</comment>
<sequence>MDRGVEVSAPARLHFGLLNPHGIAGYRVYGSVGLALRYPRVVVEVYEDKEFKLPPVLEGDEVHLLLQVLRKRGVGGVRVVVKETPPRHTGFGTTTQLLLSIASGALSLHGLEYDILDLAWELGRGRVSSVGVYAFAYGGLIVDAGRGAASRIAPLATRLFFPEEWRFVLALPRGVGLSGLEEERAMKRVRHYEASRVYEASWLLHYGLIPAVLERDPVLFAEALTRLQELVGGFFQEDQGGLFHPASHRIIEYLENQGVRGYGQSSWGPLIYVFAENESRARDLAESIERLGDVRVCVAAPDNRGAVIREL</sequence>
<reference evidence="5" key="1">
    <citation type="journal article" date="2020" name="mSystems">
        <title>Genome- and Community-Level Interaction Insights into Carbon Utilization and Element Cycling Functions of Hydrothermarchaeota in Hydrothermal Sediment.</title>
        <authorList>
            <person name="Zhou Z."/>
            <person name="Liu Y."/>
            <person name="Xu W."/>
            <person name="Pan J."/>
            <person name="Luo Z.H."/>
            <person name="Li M."/>
        </authorList>
    </citation>
    <scope>NUCLEOTIDE SEQUENCE [LARGE SCALE GENOMIC DNA]</scope>
    <source>
        <strain evidence="5">SpSt-110</strain>
    </source>
</reference>
<comment type="subunit">
    <text evidence="2">Homodimer.</text>
</comment>
<dbReference type="PANTHER" id="PTHR20861">
    <property type="entry name" value="HOMOSERINE/4-DIPHOSPHOCYTIDYL-2-C-METHYL-D-ERYTHRITOL KINASE"/>
    <property type="match status" value="1"/>
</dbReference>
<dbReference type="InterPro" id="IPR020568">
    <property type="entry name" value="Ribosomal_Su5_D2-typ_SF"/>
</dbReference>